<dbReference type="RefSeq" id="WP_283416525.1">
    <property type="nucleotide sequence ID" value="NZ_FXUO01000004.1"/>
</dbReference>
<evidence type="ECO:0000313" key="1">
    <source>
        <dbReference type="EMBL" id="SMP92416.1"/>
    </source>
</evidence>
<sequence length="432" mass="48923">MKRIFVLSSLVAGYFLNAQSIGNSPYGAYGIGDVKYDNTVDISSMGGISTAYIWDFNNNFNFRNPAANTNLELTTLKVEGTNENNYYKSDYNNMSSNKHSTYLSNITIAFPITRKIKFGMGFQPYSSKTYNILTSSTVPSSQPDQINDVVTVAHHFHGEGTLNTVQAAFSYQINPEFAVGLRSNFYFGKLYDIEEVAFTGAELTSGYSNSYRIESFNFTLGTTYQKKLANDHKLTVGATYTFGNTGNMKSTYTNSTYYYLLGETKAYETIIDQQVNYDKKFLPQEGSLGVGYGKDTKWFVGTQLDYKKGENFNFLGQTLSYQDSYRYSVGGWYLPNFNDFRSYFSRVIYRYGAYYEKGNLQVNGSSINKYAVTAGVTLPFEKSTINRMNSIDLGVEFGKRGTLNNNLIRQNFINLRVGINFADKWFGKRLYN</sequence>
<accession>A0ABY1R2I2</accession>
<keyword evidence="2" id="KW-1185">Reference proteome</keyword>
<proteinExistence type="predicted"/>
<comment type="caution">
    <text evidence="1">The sequence shown here is derived from an EMBL/GenBank/DDBJ whole genome shotgun (WGS) entry which is preliminary data.</text>
</comment>
<reference evidence="1 2" key="1">
    <citation type="submission" date="2017-05" db="EMBL/GenBank/DDBJ databases">
        <authorList>
            <person name="Varghese N."/>
            <person name="Submissions S."/>
        </authorList>
    </citation>
    <scope>NUCLEOTIDE SEQUENCE [LARGE SCALE GENOMIC DNA]</scope>
    <source>
        <strain evidence="1 2">DSM 18015</strain>
    </source>
</reference>
<organism evidence="1 2">
    <name type="scientific">Epilithonimonas pallida</name>
    <dbReference type="NCBI Taxonomy" id="373671"/>
    <lineage>
        <taxon>Bacteria</taxon>
        <taxon>Pseudomonadati</taxon>
        <taxon>Bacteroidota</taxon>
        <taxon>Flavobacteriia</taxon>
        <taxon>Flavobacteriales</taxon>
        <taxon>Weeksellaceae</taxon>
        <taxon>Chryseobacterium group</taxon>
        <taxon>Epilithonimonas</taxon>
    </lineage>
</organism>
<name>A0ABY1R2I2_9FLAO</name>
<evidence type="ECO:0000313" key="2">
    <source>
        <dbReference type="Proteomes" id="UP001158050"/>
    </source>
</evidence>
<dbReference type="EMBL" id="FXUO01000004">
    <property type="protein sequence ID" value="SMP92416.1"/>
    <property type="molecule type" value="Genomic_DNA"/>
</dbReference>
<gene>
    <name evidence="1" type="ORF">SAMN05421679_10449</name>
</gene>
<dbReference type="Proteomes" id="UP001158050">
    <property type="component" value="Unassembled WGS sequence"/>
</dbReference>
<protein>
    <submittedName>
        <fullName evidence="1">Long-chain fatty acid transport protein</fullName>
    </submittedName>
</protein>